<comment type="pathway">
    <text evidence="1">Cofactor biosynthesis; riboflavin biosynthesis; riboflavin from 2-hydroxy-3-oxobutyl phosphate and 5-amino-6-(D-ribitylamino)uracil: step 1/2.</text>
</comment>
<dbReference type="InterPro" id="IPR002180">
    <property type="entry name" value="LS/RS"/>
</dbReference>
<evidence type="ECO:0000256" key="5">
    <source>
        <dbReference type="ARBA" id="ARBA00022679"/>
    </source>
</evidence>
<keyword evidence="4" id="KW-0686">Riboflavin biosynthesis</keyword>
<organism evidence="7">
    <name type="scientific">hydrothermal vent metagenome</name>
    <dbReference type="NCBI Taxonomy" id="652676"/>
    <lineage>
        <taxon>unclassified sequences</taxon>
        <taxon>metagenomes</taxon>
        <taxon>ecological metagenomes</taxon>
    </lineage>
</organism>
<name>A0A160TSG8_9ZZZZ</name>
<proteinExistence type="inferred from homology"/>
<dbReference type="GO" id="GO:0009349">
    <property type="term" value="C:riboflavin synthase complex"/>
    <property type="evidence" value="ECO:0007669"/>
    <property type="project" value="InterPro"/>
</dbReference>
<dbReference type="GO" id="GO:0009231">
    <property type="term" value="P:riboflavin biosynthetic process"/>
    <property type="evidence" value="ECO:0007669"/>
    <property type="project" value="UniProtKB-UniPathway"/>
</dbReference>
<dbReference type="SUPFAM" id="SSF52121">
    <property type="entry name" value="Lumazine synthase"/>
    <property type="match status" value="1"/>
</dbReference>
<evidence type="ECO:0000313" key="7">
    <source>
        <dbReference type="EMBL" id="CUS53334.1"/>
    </source>
</evidence>
<comment type="similarity">
    <text evidence="2">Belongs to the DMRL synthase family.</text>
</comment>
<sequence length="142" mass="15423">MHKGPTIAVIIGSFHRAYGEIMLAQAHETAMHEGLQLDEPIWVPGSMEKPLALKKALKRAAIVGAVTLGIIERGETGHGLVMAQAVIKSIIDLQLETMKPVGIGILGPEITPEQIQSRLETYARDAVLAVSWMLRDTKNIPL</sequence>
<dbReference type="InterPro" id="IPR036467">
    <property type="entry name" value="LS/RS_sf"/>
</dbReference>
<evidence type="ECO:0000256" key="3">
    <source>
        <dbReference type="ARBA" id="ARBA00012664"/>
    </source>
</evidence>
<dbReference type="EMBL" id="CZRL01000097">
    <property type="protein sequence ID" value="CUS53334.1"/>
    <property type="molecule type" value="Genomic_DNA"/>
</dbReference>
<dbReference type="AlphaFoldDB" id="A0A160TSG8"/>
<evidence type="ECO:0000256" key="1">
    <source>
        <dbReference type="ARBA" id="ARBA00004917"/>
    </source>
</evidence>
<dbReference type="PANTHER" id="PTHR21058">
    <property type="entry name" value="6,7-DIMETHYL-8-RIBITYLLUMAZINE SYNTHASE DMRL SYNTHASE LUMAZINE SYNTHASE"/>
    <property type="match status" value="1"/>
</dbReference>
<protein>
    <recommendedName>
        <fullName evidence="3">6,7-dimethyl-8-ribityllumazine synthase</fullName>
        <ecNumber evidence="3">2.5.1.78</ecNumber>
    </recommendedName>
</protein>
<dbReference type="InterPro" id="IPR034964">
    <property type="entry name" value="LS"/>
</dbReference>
<dbReference type="UniPathway" id="UPA00275">
    <property type="reaction ID" value="UER00404"/>
</dbReference>
<evidence type="ECO:0000256" key="2">
    <source>
        <dbReference type="ARBA" id="ARBA00007424"/>
    </source>
</evidence>
<dbReference type="Gene3D" id="3.40.50.960">
    <property type="entry name" value="Lumazine/riboflavin synthase"/>
    <property type="match status" value="1"/>
</dbReference>
<evidence type="ECO:0000256" key="6">
    <source>
        <dbReference type="ARBA" id="ARBA00048785"/>
    </source>
</evidence>
<reference evidence="7" key="1">
    <citation type="submission" date="2015-10" db="EMBL/GenBank/DDBJ databases">
        <authorList>
            <person name="Gilbert D.G."/>
        </authorList>
    </citation>
    <scope>NUCLEOTIDE SEQUENCE</scope>
</reference>
<dbReference type="PANTHER" id="PTHR21058:SF0">
    <property type="entry name" value="6,7-DIMETHYL-8-RIBITYLLUMAZINE SYNTHASE"/>
    <property type="match status" value="1"/>
</dbReference>
<comment type="catalytic activity">
    <reaction evidence="6">
        <text>(2S)-2-hydroxy-3-oxobutyl phosphate + 5-amino-6-(D-ribitylamino)uracil = 6,7-dimethyl-8-(1-D-ribityl)lumazine + phosphate + 2 H2O + H(+)</text>
        <dbReference type="Rhea" id="RHEA:26152"/>
        <dbReference type="ChEBI" id="CHEBI:15377"/>
        <dbReference type="ChEBI" id="CHEBI:15378"/>
        <dbReference type="ChEBI" id="CHEBI:15934"/>
        <dbReference type="ChEBI" id="CHEBI:43474"/>
        <dbReference type="ChEBI" id="CHEBI:58201"/>
        <dbReference type="ChEBI" id="CHEBI:58830"/>
        <dbReference type="EC" id="2.5.1.78"/>
    </reaction>
</comment>
<gene>
    <name evidence="7" type="ORF">MGWOODY_XGa1380</name>
</gene>
<dbReference type="GO" id="GO:0000906">
    <property type="term" value="F:6,7-dimethyl-8-ribityllumazine synthase activity"/>
    <property type="evidence" value="ECO:0007669"/>
    <property type="project" value="UniProtKB-EC"/>
</dbReference>
<accession>A0A160TSG8</accession>
<dbReference type="Pfam" id="PF00885">
    <property type="entry name" value="DMRL_synthase"/>
    <property type="match status" value="1"/>
</dbReference>
<evidence type="ECO:0000256" key="4">
    <source>
        <dbReference type="ARBA" id="ARBA00022619"/>
    </source>
</evidence>
<dbReference type="EC" id="2.5.1.78" evidence="3"/>
<keyword evidence="5 7" id="KW-0808">Transferase</keyword>